<dbReference type="InterPro" id="IPR000014">
    <property type="entry name" value="PAS"/>
</dbReference>
<dbReference type="InterPro" id="IPR035965">
    <property type="entry name" value="PAS-like_dom_sf"/>
</dbReference>
<dbReference type="SUPFAM" id="SSF55785">
    <property type="entry name" value="PYP-like sensor domain (PAS domain)"/>
    <property type="match status" value="1"/>
</dbReference>
<dbReference type="AlphaFoldDB" id="A0A644SUQ4"/>
<dbReference type="CDD" id="cd00130">
    <property type="entry name" value="PAS"/>
    <property type="match status" value="1"/>
</dbReference>
<dbReference type="PROSITE" id="PS51832">
    <property type="entry name" value="HD_GYP"/>
    <property type="match status" value="1"/>
</dbReference>
<dbReference type="SMART" id="SM00471">
    <property type="entry name" value="HDc"/>
    <property type="match status" value="1"/>
</dbReference>
<feature type="domain" description="HD-GYP" evidence="1">
    <location>
        <begin position="137"/>
        <end position="328"/>
    </location>
</feature>
<dbReference type="InterPro" id="IPR037522">
    <property type="entry name" value="HD_GYP_dom"/>
</dbReference>
<sequence length="328" mass="37158">MGGLTCGLTSFIIDVIYTRLNHGWIVTDENFVVQYVNSAFCQWVEKEANDMLGKSVLDLLYAGVKPTSAENYYYPLIETLNSNKELSGVECYLPAFKRDHWCLSNTYLQRYATTGCPHYVAACYVAIDKYKAVEERLNCMTADVVESLGKAVDARDHYTGMHSDNVAKLMMDFAERLMLSEKEISLAYLSGKVHDIGKIGVPESILNKPVRLMKNEFAAVKRHPDIGADILSGISGFEKIAEAVRYHHERYDGHGYPYGLQGQKIPFMSRLLALCDAYSAMTMRRCYSEPFTPDRALREIAQASGKQFDPEISRVFIRMIEDSQDTWN</sequence>
<dbReference type="SUPFAM" id="SSF109604">
    <property type="entry name" value="HD-domain/PDEase-like"/>
    <property type="match status" value="1"/>
</dbReference>
<evidence type="ECO:0000313" key="2">
    <source>
        <dbReference type="EMBL" id="MPL58366.1"/>
    </source>
</evidence>
<dbReference type="EMBL" id="VSSQ01000007">
    <property type="protein sequence ID" value="MPL58366.1"/>
    <property type="molecule type" value="Genomic_DNA"/>
</dbReference>
<proteinExistence type="predicted"/>
<dbReference type="Gene3D" id="3.30.450.20">
    <property type="entry name" value="PAS domain"/>
    <property type="match status" value="1"/>
</dbReference>
<dbReference type="PANTHER" id="PTHR43155">
    <property type="entry name" value="CYCLIC DI-GMP PHOSPHODIESTERASE PA4108-RELATED"/>
    <property type="match status" value="1"/>
</dbReference>
<gene>
    <name evidence="2" type="ORF">SDC9_03898</name>
</gene>
<reference evidence="2" key="1">
    <citation type="submission" date="2019-08" db="EMBL/GenBank/DDBJ databases">
        <authorList>
            <person name="Kucharzyk K."/>
            <person name="Murdoch R.W."/>
            <person name="Higgins S."/>
            <person name="Loffler F."/>
        </authorList>
    </citation>
    <scope>NUCLEOTIDE SEQUENCE</scope>
</reference>
<evidence type="ECO:0000259" key="1">
    <source>
        <dbReference type="PROSITE" id="PS51832"/>
    </source>
</evidence>
<dbReference type="Pfam" id="PF08448">
    <property type="entry name" value="PAS_4"/>
    <property type="match status" value="1"/>
</dbReference>
<dbReference type="InterPro" id="IPR003607">
    <property type="entry name" value="HD/PDEase_dom"/>
</dbReference>
<protein>
    <recommendedName>
        <fullName evidence="1">HD-GYP domain-containing protein</fullName>
    </recommendedName>
</protein>
<dbReference type="Gene3D" id="1.10.3210.10">
    <property type="entry name" value="Hypothetical protein af1432"/>
    <property type="match status" value="1"/>
</dbReference>
<dbReference type="InterPro" id="IPR013656">
    <property type="entry name" value="PAS_4"/>
</dbReference>
<organism evidence="2">
    <name type="scientific">bioreactor metagenome</name>
    <dbReference type="NCBI Taxonomy" id="1076179"/>
    <lineage>
        <taxon>unclassified sequences</taxon>
        <taxon>metagenomes</taxon>
        <taxon>ecological metagenomes</taxon>
    </lineage>
</organism>
<comment type="caution">
    <text evidence="2">The sequence shown here is derived from an EMBL/GenBank/DDBJ whole genome shotgun (WGS) entry which is preliminary data.</text>
</comment>
<dbReference type="Pfam" id="PF13487">
    <property type="entry name" value="HD_5"/>
    <property type="match status" value="1"/>
</dbReference>
<dbReference type="PANTHER" id="PTHR43155:SF2">
    <property type="entry name" value="CYCLIC DI-GMP PHOSPHODIESTERASE PA4108"/>
    <property type="match status" value="1"/>
</dbReference>
<dbReference type="CDD" id="cd00077">
    <property type="entry name" value="HDc"/>
    <property type="match status" value="1"/>
</dbReference>
<name>A0A644SUQ4_9ZZZZ</name>
<accession>A0A644SUQ4</accession>